<sequence>MRRALPLAPLNCLPFSAIESWSILSRLSDVSTSELGGRYPPGAPISLLLTFFGVHLAARTFRSLGYTDRRISHRFTINEVGGRYNGS</sequence>
<organism evidence="1 2">
    <name type="scientific">Gymnopilus dilepis</name>
    <dbReference type="NCBI Taxonomy" id="231916"/>
    <lineage>
        <taxon>Eukaryota</taxon>
        <taxon>Fungi</taxon>
        <taxon>Dikarya</taxon>
        <taxon>Basidiomycota</taxon>
        <taxon>Agaricomycotina</taxon>
        <taxon>Agaricomycetes</taxon>
        <taxon>Agaricomycetidae</taxon>
        <taxon>Agaricales</taxon>
        <taxon>Agaricineae</taxon>
        <taxon>Hymenogastraceae</taxon>
        <taxon>Gymnopilus</taxon>
    </lineage>
</organism>
<dbReference type="AlphaFoldDB" id="A0A409VIW5"/>
<protein>
    <submittedName>
        <fullName evidence="1">Uncharacterized protein</fullName>
    </submittedName>
</protein>
<dbReference type="InParanoid" id="A0A409VIW5"/>
<evidence type="ECO:0000313" key="1">
    <source>
        <dbReference type="EMBL" id="PPQ66166.1"/>
    </source>
</evidence>
<proteinExistence type="predicted"/>
<evidence type="ECO:0000313" key="2">
    <source>
        <dbReference type="Proteomes" id="UP000284706"/>
    </source>
</evidence>
<comment type="caution">
    <text evidence="1">The sequence shown here is derived from an EMBL/GenBank/DDBJ whole genome shotgun (WGS) entry which is preliminary data.</text>
</comment>
<reference evidence="1 2" key="1">
    <citation type="journal article" date="2018" name="Evol. Lett.">
        <title>Horizontal gene cluster transfer increased hallucinogenic mushroom diversity.</title>
        <authorList>
            <person name="Reynolds H.T."/>
            <person name="Vijayakumar V."/>
            <person name="Gluck-Thaler E."/>
            <person name="Korotkin H.B."/>
            <person name="Matheny P.B."/>
            <person name="Slot J.C."/>
        </authorList>
    </citation>
    <scope>NUCLEOTIDE SEQUENCE [LARGE SCALE GENOMIC DNA]</scope>
    <source>
        <strain evidence="1 2">SRW20</strain>
    </source>
</reference>
<dbReference type="Proteomes" id="UP000284706">
    <property type="component" value="Unassembled WGS sequence"/>
</dbReference>
<keyword evidence="2" id="KW-1185">Reference proteome</keyword>
<accession>A0A409VIW5</accession>
<name>A0A409VIW5_9AGAR</name>
<gene>
    <name evidence="1" type="ORF">CVT26_010889</name>
</gene>
<dbReference type="EMBL" id="NHYE01005637">
    <property type="protein sequence ID" value="PPQ66166.1"/>
    <property type="molecule type" value="Genomic_DNA"/>
</dbReference>